<accession>A0A8J6LAK7</accession>
<organism evidence="3 4">
    <name type="scientific">Tenebrio molitor</name>
    <name type="common">Yellow mealworm beetle</name>
    <dbReference type="NCBI Taxonomy" id="7067"/>
    <lineage>
        <taxon>Eukaryota</taxon>
        <taxon>Metazoa</taxon>
        <taxon>Ecdysozoa</taxon>
        <taxon>Arthropoda</taxon>
        <taxon>Hexapoda</taxon>
        <taxon>Insecta</taxon>
        <taxon>Pterygota</taxon>
        <taxon>Neoptera</taxon>
        <taxon>Endopterygota</taxon>
        <taxon>Coleoptera</taxon>
        <taxon>Polyphaga</taxon>
        <taxon>Cucujiformia</taxon>
        <taxon>Tenebrionidae</taxon>
        <taxon>Tenebrio</taxon>
    </lineage>
</organism>
<name>A0A8J6LAK7_TENMO</name>
<proteinExistence type="predicted"/>
<evidence type="ECO:0000313" key="4">
    <source>
        <dbReference type="Proteomes" id="UP000719412"/>
    </source>
</evidence>
<evidence type="ECO:0000256" key="2">
    <source>
        <dbReference type="SAM" id="MobiDB-lite"/>
    </source>
</evidence>
<feature type="compositionally biased region" description="Basic and acidic residues" evidence="2">
    <location>
        <begin position="7"/>
        <end position="26"/>
    </location>
</feature>
<dbReference type="AlphaFoldDB" id="A0A8J6LAK7"/>
<feature type="region of interest" description="Disordered" evidence="2">
    <location>
        <begin position="1"/>
        <end position="26"/>
    </location>
</feature>
<reference evidence="3" key="2">
    <citation type="submission" date="2021-08" db="EMBL/GenBank/DDBJ databases">
        <authorList>
            <person name="Eriksson T."/>
        </authorList>
    </citation>
    <scope>NUCLEOTIDE SEQUENCE</scope>
    <source>
        <strain evidence="3">Stoneville</strain>
        <tissue evidence="3">Whole head</tissue>
    </source>
</reference>
<reference evidence="3" key="1">
    <citation type="journal article" date="2020" name="J Insects Food Feed">
        <title>The yellow mealworm (Tenebrio molitor) genome: a resource for the emerging insects as food and feed industry.</title>
        <authorList>
            <person name="Eriksson T."/>
            <person name="Andere A."/>
            <person name="Kelstrup H."/>
            <person name="Emery V."/>
            <person name="Picard C."/>
        </authorList>
    </citation>
    <scope>NUCLEOTIDE SEQUENCE</scope>
    <source>
        <strain evidence="3">Stoneville</strain>
        <tissue evidence="3">Whole head</tissue>
    </source>
</reference>
<gene>
    <name evidence="3" type="ORF">GEV33_009709</name>
</gene>
<feature type="coiled-coil region" evidence="1">
    <location>
        <begin position="110"/>
        <end position="163"/>
    </location>
</feature>
<protein>
    <submittedName>
        <fullName evidence="3">Uncharacterized protein</fullName>
    </submittedName>
</protein>
<evidence type="ECO:0000256" key="1">
    <source>
        <dbReference type="SAM" id="Coils"/>
    </source>
</evidence>
<keyword evidence="4" id="KW-1185">Reference proteome</keyword>
<dbReference type="Proteomes" id="UP000719412">
    <property type="component" value="Unassembled WGS sequence"/>
</dbReference>
<keyword evidence="1" id="KW-0175">Coiled coil</keyword>
<comment type="caution">
    <text evidence="3">The sequence shown here is derived from an EMBL/GenBank/DDBJ whole genome shotgun (WGS) entry which is preliminary data.</text>
</comment>
<evidence type="ECO:0000313" key="3">
    <source>
        <dbReference type="EMBL" id="KAH0813082.1"/>
    </source>
</evidence>
<dbReference type="EMBL" id="JABDTM020025599">
    <property type="protein sequence ID" value="KAH0813082.1"/>
    <property type="molecule type" value="Genomic_DNA"/>
</dbReference>
<sequence>MRIQQRKMMDYQKVNEEKRSTSEDIESLGRKLEAAVDKIAKEINSNIPKNENDVSQVNLEDKEVEEACEEGSTEKVEEDFDNLGRRLFEAVDKTTNESNCKNEEKDVCSVDVSEDKIENSEREVVTLIEERYELRKEAKQQIKKIHEENIENYNRKRKMAKEYKPGDQVAIKRKRTEFETNAKILPKYLGRYEVIKKIGNDRYDVKKIGTHDGPRTTKSCAEMMKPWCQEDLDSFEANEFQDGRVVGNG</sequence>